<dbReference type="PROSITE" id="PS01117">
    <property type="entry name" value="HTH_MARR_1"/>
    <property type="match status" value="1"/>
</dbReference>
<protein>
    <submittedName>
        <fullName evidence="5">MarR family winged helix-turn-helix transcriptional regulator</fullName>
    </submittedName>
</protein>
<dbReference type="PRINTS" id="PR00598">
    <property type="entry name" value="HTHMARR"/>
</dbReference>
<dbReference type="Gene3D" id="1.10.10.10">
    <property type="entry name" value="Winged helix-like DNA-binding domain superfamily/Winged helix DNA-binding domain"/>
    <property type="match status" value="1"/>
</dbReference>
<feature type="domain" description="HTH marR-type" evidence="4">
    <location>
        <begin position="1"/>
        <end position="146"/>
    </location>
</feature>
<gene>
    <name evidence="5" type="ORF">ACFQ3F_07230</name>
</gene>
<evidence type="ECO:0000256" key="3">
    <source>
        <dbReference type="ARBA" id="ARBA00023163"/>
    </source>
</evidence>
<keyword evidence="1" id="KW-0805">Transcription regulation</keyword>
<dbReference type="PANTHER" id="PTHR33164:SF104">
    <property type="entry name" value="TRANSCRIPTIONAL REGULATORY PROTEIN"/>
    <property type="match status" value="1"/>
</dbReference>
<dbReference type="Pfam" id="PF12802">
    <property type="entry name" value="MarR_2"/>
    <property type="match status" value="1"/>
</dbReference>
<evidence type="ECO:0000313" key="6">
    <source>
        <dbReference type="Proteomes" id="UP001597229"/>
    </source>
</evidence>
<reference evidence="6" key="1">
    <citation type="journal article" date="2019" name="Int. J. Syst. Evol. Microbiol.">
        <title>The Global Catalogue of Microorganisms (GCM) 10K type strain sequencing project: providing services to taxonomists for standard genome sequencing and annotation.</title>
        <authorList>
            <consortium name="The Broad Institute Genomics Platform"/>
            <consortium name="The Broad Institute Genome Sequencing Center for Infectious Disease"/>
            <person name="Wu L."/>
            <person name="Ma J."/>
        </authorList>
    </citation>
    <scope>NUCLEOTIDE SEQUENCE [LARGE SCALE GENOMIC DNA]</scope>
    <source>
        <strain evidence="6">CCUG 52478</strain>
    </source>
</reference>
<evidence type="ECO:0000256" key="2">
    <source>
        <dbReference type="ARBA" id="ARBA00023125"/>
    </source>
</evidence>
<dbReference type="PROSITE" id="PS50995">
    <property type="entry name" value="HTH_MARR_2"/>
    <property type="match status" value="1"/>
</dbReference>
<dbReference type="SMART" id="SM00347">
    <property type="entry name" value="HTH_MARR"/>
    <property type="match status" value="1"/>
</dbReference>
<organism evidence="5 6">
    <name type="scientific">Nocardioides ginsengisoli</name>
    <dbReference type="NCBI Taxonomy" id="363868"/>
    <lineage>
        <taxon>Bacteria</taxon>
        <taxon>Bacillati</taxon>
        <taxon>Actinomycetota</taxon>
        <taxon>Actinomycetes</taxon>
        <taxon>Propionibacteriales</taxon>
        <taxon>Nocardioidaceae</taxon>
        <taxon>Nocardioides</taxon>
    </lineage>
</organism>
<dbReference type="InterPro" id="IPR036390">
    <property type="entry name" value="WH_DNA-bd_sf"/>
</dbReference>
<keyword evidence="6" id="KW-1185">Reference proteome</keyword>
<dbReference type="EMBL" id="JBHTLX010000008">
    <property type="protein sequence ID" value="MFD1247575.1"/>
    <property type="molecule type" value="Genomic_DNA"/>
</dbReference>
<evidence type="ECO:0000259" key="4">
    <source>
        <dbReference type="PROSITE" id="PS50995"/>
    </source>
</evidence>
<dbReference type="InterPro" id="IPR023187">
    <property type="entry name" value="Tscrpt_reg_MarR-type_CS"/>
</dbReference>
<name>A0ABW3VYC5_9ACTN</name>
<proteinExistence type="predicted"/>
<evidence type="ECO:0000256" key="1">
    <source>
        <dbReference type="ARBA" id="ARBA00023015"/>
    </source>
</evidence>
<dbReference type="InterPro" id="IPR036388">
    <property type="entry name" value="WH-like_DNA-bd_sf"/>
</dbReference>
<evidence type="ECO:0000313" key="5">
    <source>
        <dbReference type="EMBL" id="MFD1247575.1"/>
    </source>
</evidence>
<dbReference type="RefSeq" id="WP_367920834.1">
    <property type="nucleotide sequence ID" value="NZ_BAABAC010000037.1"/>
</dbReference>
<sequence length="159" mass="17771">MPERLLTEDDGVAAWAALLRTHAAVVPKLAHALTEVDLPLSWYDVLLVLNSAPDRRLRMIDLGAQAVLSREQISRVVTELERAGYVERQPNPEDKRSSYAAITSAGRARLRKAAPTYLGAIEEHFAQHLTDDEIGVLSGLLWRVVRAEERPQPRSKRST</sequence>
<keyword evidence="2" id="KW-0238">DNA-binding</keyword>
<accession>A0ABW3VYC5</accession>
<dbReference type="Proteomes" id="UP001597229">
    <property type="component" value="Unassembled WGS sequence"/>
</dbReference>
<comment type="caution">
    <text evidence="5">The sequence shown here is derived from an EMBL/GenBank/DDBJ whole genome shotgun (WGS) entry which is preliminary data.</text>
</comment>
<dbReference type="SUPFAM" id="SSF46785">
    <property type="entry name" value="Winged helix' DNA-binding domain"/>
    <property type="match status" value="1"/>
</dbReference>
<dbReference type="PANTHER" id="PTHR33164">
    <property type="entry name" value="TRANSCRIPTIONAL REGULATOR, MARR FAMILY"/>
    <property type="match status" value="1"/>
</dbReference>
<keyword evidence="3" id="KW-0804">Transcription</keyword>
<dbReference type="InterPro" id="IPR000835">
    <property type="entry name" value="HTH_MarR-typ"/>
</dbReference>
<dbReference type="InterPro" id="IPR039422">
    <property type="entry name" value="MarR/SlyA-like"/>
</dbReference>